<organism evidence="2 3">
    <name type="scientific">Gonium pectorale</name>
    <name type="common">Green alga</name>
    <dbReference type="NCBI Taxonomy" id="33097"/>
    <lineage>
        <taxon>Eukaryota</taxon>
        <taxon>Viridiplantae</taxon>
        <taxon>Chlorophyta</taxon>
        <taxon>core chlorophytes</taxon>
        <taxon>Chlorophyceae</taxon>
        <taxon>CS clade</taxon>
        <taxon>Chlamydomonadales</taxon>
        <taxon>Volvocaceae</taxon>
        <taxon>Gonium</taxon>
    </lineage>
</organism>
<accession>A0A150H0Y9</accession>
<evidence type="ECO:0000256" key="1">
    <source>
        <dbReference type="SAM" id="MobiDB-lite"/>
    </source>
</evidence>
<feature type="compositionally biased region" description="Gly residues" evidence="1">
    <location>
        <begin position="197"/>
        <end position="221"/>
    </location>
</feature>
<proteinExistence type="predicted"/>
<feature type="region of interest" description="Disordered" evidence="1">
    <location>
        <begin position="194"/>
        <end position="221"/>
    </location>
</feature>
<name>A0A150H0Y9_GONPE</name>
<gene>
    <name evidence="2" type="ORF">GPECTOR_3g371</name>
</gene>
<reference evidence="3" key="1">
    <citation type="journal article" date="2016" name="Nat. Commun.">
        <title>The Gonium pectorale genome demonstrates co-option of cell cycle regulation during the evolution of multicellularity.</title>
        <authorList>
            <person name="Hanschen E.R."/>
            <person name="Marriage T.N."/>
            <person name="Ferris P.J."/>
            <person name="Hamaji T."/>
            <person name="Toyoda A."/>
            <person name="Fujiyama A."/>
            <person name="Neme R."/>
            <person name="Noguchi H."/>
            <person name="Minakuchi Y."/>
            <person name="Suzuki M."/>
            <person name="Kawai-Toyooka H."/>
            <person name="Smith D.R."/>
            <person name="Sparks H."/>
            <person name="Anderson J."/>
            <person name="Bakaric R."/>
            <person name="Luria V."/>
            <person name="Karger A."/>
            <person name="Kirschner M.W."/>
            <person name="Durand P.M."/>
            <person name="Michod R.E."/>
            <person name="Nozaki H."/>
            <person name="Olson B.J."/>
        </authorList>
    </citation>
    <scope>NUCLEOTIDE SEQUENCE [LARGE SCALE GENOMIC DNA]</scope>
    <source>
        <strain evidence="3">NIES-2863</strain>
    </source>
</reference>
<feature type="compositionally biased region" description="Low complexity" evidence="1">
    <location>
        <begin position="375"/>
        <end position="388"/>
    </location>
</feature>
<dbReference type="OrthoDB" id="551248at2759"/>
<feature type="compositionally biased region" description="Gly residues" evidence="1">
    <location>
        <begin position="168"/>
        <end position="182"/>
    </location>
</feature>
<feature type="compositionally biased region" description="Low complexity" evidence="1">
    <location>
        <begin position="460"/>
        <end position="470"/>
    </location>
</feature>
<feature type="compositionally biased region" description="Pro residues" evidence="1">
    <location>
        <begin position="303"/>
        <end position="314"/>
    </location>
</feature>
<dbReference type="Proteomes" id="UP000075714">
    <property type="component" value="Unassembled WGS sequence"/>
</dbReference>
<sequence length="470" mass="46357">MGVMPTSASFPDTASSRDTGRGHNPAGHQQLHDTSGVDLGVVPVYGTYEQPGGGSAGAGDEPGLQPPGAPPEARKSTLDITEADVALGMELHHLFPPGTGPEGLQASSRAVLRRLEEVVPADIDQARGLGPEQGEDFAPPGTSPLDQPHHGDGSRGPTGAERDEEYRLGGGGGGGSGSGGGAANASLLSSGLWGPSATGGGTGRSARGAGAGAGGGGAGGSGIGASIDGDAYTGRMDARHPAAWNPAHPSTLSAREHGFGSEAQVREVEARITGGSYNTGAVLSHPEGAYRPGAPGQAAARPTQPPQQPQPPLPRAAASPRYRGHLAADARTAAWLGSLSEVRATEAAISMPTRPAAQRSEAPPIPAAAPPSPQVPAAARQAQAAQQGKAGGSAAGRVAEAGRRAASAVAGAAERVEAGADEAARSLGSNARTAGQLLGNAARHVAEDVKATASRGTDDGGPPDVDGTGR</sequence>
<feature type="compositionally biased region" description="Pro residues" evidence="1">
    <location>
        <begin position="363"/>
        <end position="374"/>
    </location>
</feature>
<feature type="region of interest" description="Disordered" evidence="1">
    <location>
        <begin position="277"/>
        <end position="324"/>
    </location>
</feature>
<dbReference type="AlphaFoldDB" id="A0A150H0Y9"/>
<feature type="compositionally biased region" description="Basic and acidic residues" evidence="1">
    <location>
        <begin position="414"/>
        <end position="424"/>
    </location>
</feature>
<feature type="compositionally biased region" description="Low complexity" evidence="1">
    <location>
        <begin position="395"/>
        <end position="413"/>
    </location>
</feature>
<protein>
    <submittedName>
        <fullName evidence="2">Uncharacterized protein</fullName>
    </submittedName>
</protein>
<feature type="region of interest" description="Disordered" evidence="1">
    <location>
        <begin position="126"/>
        <end position="182"/>
    </location>
</feature>
<feature type="compositionally biased region" description="Low complexity" evidence="1">
    <location>
        <begin position="289"/>
        <end position="302"/>
    </location>
</feature>
<evidence type="ECO:0000313" key="2">
    <source>
        <dbReference type="EMBL" id="KXZ55230.1"/>
    </source>
</evidence>
<keyword evidence="3" id="KW-1185">Reference proteome</keyword>
<evidence type="ECO:0000313" key="3">
    <source>
        <dbReference type="Proteomes" id="UP000075714"/>
    </source>
</evidence>
<dbReference type="STRING" id="33097.A0A150H0Y9"/>
<dbReference type="EMBL" id="LSYV01000004">
    <property type="protein sequence ID" value="KXZ55230.1"/>
    <property type="molecule type" value="Genomic_DNA"/>
</dbReference>
<feature type="region of interest" description="Disordered" evidence="1">
    <location>
        <begin position="349"/>
        <end position="424"/>
    </location>
</feature>
<feature type="compositionally biased region" description="Polar residues" evidence="1">
    <location>
        <begin position="1"/>
        <end position="17"/>
    </location>
</feature>
<comment type="caution">
    <text evidence="2">The sequence shown here is derived from an EMBL/GenBank/DDBJ whole genome shotgun (WGS) entry which is preliminary data.</text>
</comment>
<feature type="region of interest" description="Disordered" evidence="1">
    <location>
        <begin position="1"/>
        <end position="75"/>
    </location>
</feature>
<feature type="region of interest" description="Disordered" evidence="1">
    <location>
        <begin position="445"/>
        <end position="470"/>
    </location>
</feature>